<keyword evidence="6" id="KW-0482">Metalloprotease</keyword>
<dbReference type="InterPro" id="IPR000834">
    <property type="entry name" value="Peptidase_M14"/>
</dbReference>
<feature type="domain" description="Peptidase M14" evidence="8">
    <location>
        <begin position="12"/>
        <end position="270"/>
    </location>
</feature>
<dbReference type="PANTHER" id="PTHR11705">
    <property type="entry name" value="PROTEASE FAMILY M14 CARBOXYPEPTIDASE A,B"/>
    <property type="match status" value="1"/>
</dbReference>
<accession>A0A167H143</accession>
<evidence type="ECO:0000256" key="3">
    <source>
        <dbReference type="ARBA" id="ARBA00022670"/>
    </source>
</evidence>
<dbReference type="PANTHER" id="PTHR11705:SF143">
    <property type="entry name" value="SLL0236 PROTEIN"/>
    <property type="match status" value="1"/>
</dbReference>
<dbReference type="STRING" id="1763537.ULVI_11510"/>
<dbReference type="GO" id="GO:0006508">
    <property type="term" value="P:proteolysis"/>
    <property type="evidence" value="ECO:0007669"/>
    <property type="project" value="UniProtKB-KW"/>
</dbReference>
<comment type="caution">
    <text evidence="9">The sequence shown here is derived from an EMBL/GenBank/DDBJ whole genome shotgun (WGS) entry which is preliminary data.</text>
</comment>
<evidence type="ECO:0000256" key="1">
    <source>
        <dbReference type="ARBA" id="ARBA00001947"/>
    </source>
</evidence>
<dbReference type="SMART" id="SM00631">
    <property type="entry name" value="Zn_pept"/>
    <property type="match status" value="1"/>
</dbReference>
<comment type="caution">
    <text evidence="7">Lacks conserved residue(s) required for the propagation of feature annotation.</text>
</comment>
<dbReference type="Proteomes" id="UP000077013">
    <property type="component" value="Unassembled WGS sequence"/>
</dbReference>
<comment type="cofactor">
    <cofactor evidence="1">
        <name>Zn(2+)</name>
        <dbReference type="ChEBI" id="CHEBI:29105"/>
    </cofactor>
</comment>
<keyword evidence="3" id="KW-0645">Protease</keyword>
<evidence type="ECO:0000256" key="4">
    <source>
        <dbReference type="ARBA" id="ARBA00022801"/>
    </source>
</evidence>
<keyword evidence="10" id="KW-1185">Reference proteome</keyword>
<dbReference type="AlphaFoldDB" id="A0A167H143"/>
<dbReference type="RefSeq" id="WP_068592924.1">
    <property type="nucleotide sequence ID" value="NZ_LRXL01000045.1"/>
</dbReference>
<evidence type="ECO:0000259" key="8">
    <source>
        <dbReference type="PROSITE" id="PS52035"/>
    </source>
</evidence>
<dbReference type="GO" id="GO:0008270">
    <property type="term" value="F:zinc ion binding"/>
    <property type="evidence" value="ECO:0007669"/>
    <property type="project" value="InterPro"/>
</dbReference>
<evidence type="ECO:0000256" key="2">
    <source>
        <dbReference type="ARBA" id="ARBA00005988"/>
    </source>
</evidence>
<evidence type="ECO:0000256" key="6">
    <source>
        <dbReference type="ARBA" id="ARBA00023049"/>
    </source>
</evidence>
<proteinExistence type="inferred from homology"/>
<dbReference type="GO" id="GO:0004181">
    <property type="term" value="F:metallocarboxypeptidase activity"/>
    <property type="evidence" value="ECO:0007669"/>
    <property type="project" value="InterPro"/>
</dbReference>
<dbReference type="EMBL" id="LRXL01000045">
    <property type="protein sequence ID" value="OAB78102.1"/>
    <property type="molecule type" value="Genomic_DNA"/>
</dbReference>
<keyword evidence="5" id="KW-0862">Zinc</keyword>
<gene>
    <name evidence="9" type="ORF">ULVI_11510</name>
</gene>
<dbReference type="Gene3D" id="3.40.630.10">
    <property type="entry name" value="Zn peptidases"/>
    <property type="match status" value="1"/>
</dbReference>
<organism evidence="9 10">
    <name type="scientific">Cochleicola gelatinilyticus</name>
    <dbReference type="NCBI Taxonomy" id="1763537"/>
    <lineage>
        <taxon>Bacteria</taxon>
        <taxon>Pseudomonadati</taxon>
        <taxon>Bacteroidota</taxon>
        <taxon>Flavobacteriia</taxon>
        <taxon>Flavobacteriales</taxon>
        <taxon>Flavobacteriaceae</taxon>
        <taxon>Cochleicola</taxon>
    </lineage>
</organism>
<evidence type="ECO:0000256" key="7">
    <source>
        <dbReference type="PROSITE-ProRule" id="PRU01379"/>
    </source>
</evidence>
<protein>
    <recommendedName>
        <fullName evidence="8">Peptidase M14 domain-containing protein</fullName>
    </recommendedName>
</protein>
<dbReference type="GO" id="GO:0005615">
    <property type="term" value="C:extracellular space"/>
    <property type="evidence" value="ECO:0007669"/>
    <property type="project" value="TreeGrafter"/>
</dbReference>
<dbReference type="PROSITE" id="PS52035">
    <property type="entry name" value="PEPTIDASE_M14"/>
    <property type="match status" value="1"/>
</dbReference>
<sequence>MKLTTLYDSNFESNLLGRYVTLKHILPLLDSYENTFEITSIGSSESGEEIPMVKIGSGKKVVLGWSQMHGNESTTTKALFDFYKFIAQKKYYKKEIDLFLETYTFYSIPILNPDGAKLYTRVNANGIDLNRDAKNRSQKESIALRNVFESLKPDLCLNLHDQRSIYGLKNRKAATVSFLSPSADKKRSITASRKVAMELIVKMQQALEEYIPGKIGRYDDAYNANCVGDSFQESGVPTILFEAGHYENDYQREKTRSYIFYAFLSLFDILKTNPSYNYKSYLDIPENLVNFNDVIVRRVGVVINSKVTITSIAIQYEEVLENGAISFHPRVDAIGNLDSNYGHKEIEGNNELVLVNSQESVHIGQKISTIIAKNDRSLIFFKLNGDL</sequence>
<keyword evidence="4" id="KW-0378">Hydrolase</keyword>
<comment type="similarity">
    <text evidence="2 7">Belongs to the peptidase M14 family.</text>
</comment>
<evidence type="ECO:0000313" key="9">
    <source>
        <dbReference type="EMBL" id="OAB78102.1"/>
    </source>
</evidence>
<dbReference type="OrthoDB" id="1119199at2"/>
<dbReference type="Pfam" id="PF00246">
    <property type="entry name" value="Peptidase_M14"/>
    <property type="match status" value="1"/>
</dbReference>
<evidence type="ECO:0000313" key="10">
    <source>
        <dbReference type="Proteomes" id="UP000077013"/>
    </source>
</evidence>
<name>A0A167H143_9FLAO</name>
<reference evidence="9 10" key="1">
    <citation type="submission" date="2016-02" db="EMBL/GenBank/DDBJ databases">
        <title>Ulvibacter sp. LPB0005, isolated from Thais luteostoma.</title>
        <authorList>
            <person name="Shin S.-K."/>
            <person name="Yi H."/>
        </authorList>
    </citation>
    <scope>NUCLEOTIDE SEQUENCE [LARGE SCALE GENOMIC DNA]</scope>
    <source>
        <strain evidence="9 10">LPB0005</strain>
    </source>
</reference>
<evidence type="ECO:0000256" key="5">
    <source>
        <dbReference type="ARBA" id="ARBA00022833"/>
    </source>
</evidence>
<dbReference type="SUPFAM" id="SSF53187">
    <property type="entry name" value="Zn-dependent exopeptidases"/>
    <property type="match status" value="1"/>
</dbReference>